<protein>
    <submittedName>
        <fullName evidence="2">Uncharacterized protein</fullName>
    </submittedName>
</protein>
<accession>A0A914ICL5</accession>
<organism evidence="1 2">
    <name type="scientific">Globodera rostochiensis</name>
    <name type="common">Golden nematode worm</name>
    <name type="synonym">Heterodera rostochiensis</name>
    <dbReference type="NCBI Taxonomy" id="31243"/>
    <lineage>
        <taxon>Eukaryota</taxon>
        <taxon>Metazoa</taxon>
        <taxon>Ecdysozoa</taxon>
        <taxon>Nematoda</taxon>
        <taxon>Chromadorea</taxon>
        <taxon>Rhabditida</taxon>
        <taxon>Tylenchina</taxon>
        <taxon>Tylenchomorpha</taxon>
        <taxon>Tylenchoidea</taxon>
        <taxon>Heteroderidae</taxon>
        <taxon>Heteroderinae</taxon>
        <taxon>Globodera</taxon>
    </lineage>
</organism>
<dbReference type="AlphaFoldDB" id="A0A914ICL5"/>
<dbReference type="Proteomes" id="UP000887572">
    <property type="component" value="Unplaced"/>
</dbReference>
<evidence type="ECO:0000313" key="1">
    <source>
        <dbReference type="Proteomes" id="UP000887572"/>
    </source>
</evidence>
<dbReference type="WBParaSite" id="Gr19_v10_g865.t1">
    <property type="protein sequence ID" value="Gr19_v10_g865.t1"/>
    <property type="gene ID" value="Gr19_v10_g865"/>
</dbReference>
<evidence type="ECO:0000313" key="2">
    <source>
        <dbReference type="WBParaSite" id="Gr19_v10_g865.t1"/>
    </source>
</evidence>
<proteinExistence type="predicted"/>
<keyword evidence="1" id="KW-1185">Reference proteome</keyword>
<name>A0A914ICL5_GLORO</name>
<reference evidence="2" key="1">
    <citation type="submission" date="2022-11" db="UniProtKB">
        <authorList>
            <consortium name="WormBaseParasite"/>
        </authorList>
    </citation>
    <scope>IDENTIFICATION</scope>
</reference>
<sequence length="100" mass="11386">MSRRKCPRRKCPTRKKQSSKVEALRQQLCAWRATGPSVEWSECRKSQCRMEAAHKMKELGSRGGGKTVFWHFGWGQLAHGIALCMVDRSKDGAREALHCV</sequence>